<feature type="compositionally biased region" description="Polar residues" evidence="2">
    <location>
        <begin position="42"/>
        <end position="57"/>
    </location>
</feature>
<name>A0A9W8VLN7_9HYPO</name>
<keyword evidence="4" id="KW-1185">Reference proteome</keyword>
<gene>
    <name evidence="3" type="ORF">NW762_000479</name>
</gene>
<evidence type="ECO:0000256" key="1">
    <source>
        <dbReference type="SAM" id="Coils"/>
    </source>
</evidence>
<evidence type="ECO:0000313" key="4">
    <source>
        <dbReference type="Proteomes" id="UP001152049"/>
    </source>
</evidence>
<protein>
    <submittedName>
        <fullName evidence="3">Uncharacterized protein</fullName>
    </submittedName>
</protein>
<dbReference type="AlphaFoldDB" id="A0A9W8VLN7"/>
<organism evidence="3 4">
    <name type="scientific">Fusarium torreyae</name>
    <dbReference type="NCBI Taxonomy" id="1237075"/>
    <lineage>
        <taxon>Eukaryota</taxon>
        <taxon>Fungi</taxon>
        <taxon>Dikarya</taxon>
        <taxon>Ascomycota</taxon>
        <taxon>Pezizomycotina</taxon>
        <taxon>Sordariomycetes</taxon>
        <taxon>Hypocreomycetidae</taxon>
        <taxon>Hypocreales</taxon>
        <taxon>Nectriaceae</taxon>
        <taxon>Fusarium</taxon>
    </lineage>
</organism>
<evidence type="ECO:0000256" key="2">
    <source>
        <dbReference type="SAM" id="MobiDB-lite"/>
    </source>
</evidence>
<dbReference type="OrthoDB" id="5213630at2759"/>
<keyword evidence="1" id="KW-0175">Coiled coil</keyword>
<feature type="compositionally biased region" description="Low complexity" evidence="2">
    <location>
        <begin position="30"/>
        <end position="41"/>
    </location>
</feature>
<reference evidence="3" key="1">
    <citation type="submission" date="2022-09" db="EMBL/GenBank/DDBJ databases">
        <title>Fusarium specimens isolated from Avocado Roots.</title>
        <authorList>
            <person name="Stajich J."/>
            <person name="Roper C."/>
            <person name="Heimlech-Rivalta G."/>
        </authorList>
    </citation>
    <scope>NUCLEOTIDE SEQUENCE</scope>
    <source>
        <strain evidence="3">CF00136</strain>
    </source>
</reference>
<feature type="coiled-coil region" evidence="1">
    <location>
        <begin position="148"/>
        <end position="196"/>
    </location>
</feature>
<proteinExistence type="predicted"/>
<accession>A0A9W8VLN7</accession>
<sequence>MSAPLEDTIQLLAAIDNGTPRVRQEEQTSTDRSSTSDSSVSQASPEKQPNNGNQLSAAQSCCPFEGWTVSDIMELQNSSHHDFLDDCRFTSSNERSILLNEVQHTLDEQTSSLSRTLQSGLQSGLDQIFTFLRDFTAQPAQGSVSAEIEELKSMLRAEEQHSKNVSARLKDSNQKLDQVTEELRETNAKLHDALYERDQQRQLRYGGTLANSAKTTDDMVLSKWNQLAYNIRCLARILAHDPPTQQLDDTATKRLKSICNSYHKFLKEEDYCESLMQGYLWAIVKDEVFDAGQPVWGEFGSYHFKWIRDLIITRVGQKDHPQNDEPTLAHAARWFAQGSTMITKLWGKDHGIIKDLVNTETKLLKPFFLLHGPRADRADKNVNDQLRDIINRAIEIDRMMMCSKAIFRVLWRDESQKEGPRQRFNEDVMIADVWVEEPTRKSLVNFFVSPIFCKLGTADGQRYDTEMVLVKASVVCD</sequence>
<feature type="region of interest" description="Disordered" evidence="2">
    <location>
        <begin position="13"/>
        <end position="57"/>
    </location>
</feature>
<evidence type="ECO:0000313" key="3">
    <source>
        <dbReference type="EMBL" id="KAJ4271773.1"/>
    </source>
</evidence>
<dbReference type="EMBL" id="JAOQAZ010000001">
    <property type="protein sequence ID" value="KAJ4271773.1"/>
    <property type="molecule type" value="Genomic_DNA"/>
</dbReference>
<dbReference type="Proteomes" id="UP001152049">
    <property type="component" value="Unassembled WGS sequence"/>
</dbReference>
<comment type="caution">
    <text evidence="3">The sequence shown here is derived from an EMBL/GenBank/DDBJ whole genome shotgun (WGS) entry which is preliminary data.</text>
</comment>